<proteinExistence type="predicted"/>
<dbReference type="EMBL" id="WIXE01002328">
    <property type="protein sequence ID" value="KAK5984909.1"/>
    <property type="molecule type" value="Genomic_DNA"/>
</dbReference>
<gene>
    <name evidence="1" type="ORF">GCK32_010345</name>
</gene>
<organism evidence="1 2">
    <name type="scientific">Trichostrongylus colubriformis</name>
    <name type="common">Black scour worm</name>
    <dbReference type="NCBI Taxonomy" id="6319"/>
    <lineage>
        <taxon>Eukaryota</taxon>
        <taxon>Metazoa</taxon>
        <taxon>Ecdysozoa</taxon>
        <taxon>Nematoda</taxon>
        <taxon>Chromadorea</taxon>
        <taxon>Rhabditida</taxon>
        <taxon>Rhabditina</taxon>
        <taxon>Rhabditomorpha</taxon>
        <taxon>Strongyloidea</taxon>
        <taxon>Trichostrongylidae</taxon>
        <taxon>Trichostrongylus</taxon>
    </lineage>
</organism>
<dbReference type="Proteomes" id="UP001331761">
    <property type="component" value="Unassembled WGS sequence"/>
</dbReference>
<protein>
    <submittedName>
        <fullName evidence="1">Uncharacterized protein</fullName>
    </submittedName>
</protein>
<dbReference type="AlphaFoldDB" id="A0AAN8FXG2"/>
<evidence type="ECO:0000313" key="1">
    <source>
        <dbReference type="EMBL" id="KAK5984909.1"/>
    </source>
</evidence>
<comment type="caution">
    <text evidence="1">The sequence shown here is derived from an EMBL/GenBank/DDBJ whole genome shotgun (WGS) entry which is preliminary data.</text>
</comment>
<sequence>MQQCSRGLPLTAGAPQATFSQLLTLRQSSRWFTAVQLQFNHVRVVTKDRDLLKVHFFNEAVMQMVSSTVHE</sequence>
<name>A0AAN8FXG2_TRICO</name>
<evidence type="ECO:0000313" key="2">
    <source>
        <dbReference type="Proteomes" id="UP001331761"/>
    </source>
</evidence>
<reference evidence="1 2" key="1">
    <citation type="submission" date="2019-10" db="EMBL/GenBank/DDBJ databases">
        <title>Assembly and Annotation for the nematode Trichostrongylus colubriformis.</title>
        <authorList>
            <person name="Martin J."/>
        </authorList>
    </citation>
    <scope>NUCLEOTIDE SEQUENCE [LARGE SCALE GENOMIC DNA]</scope>
    <source>
        <strain evidence="1">G859</strain>
        <tissue evidence="1">Whole worm</tissue>
    </source>
</reference>
<accession>A0AAN8FXG2</accession>
<keyword evidence="2" id="KW-1185">Reference proteome</keyword>